<keyword evidence="1" id="KW-0175">Coiled coil</keyword>
<keyword evidence="4" id="KW-1185">Reference proteome</keyword>
<evidence type="ECO:0000313" key="3">
    <source>
        <dbReference type="EMBL" id="KAF0314435.1"/>
    </source>
</evidence>
<evidence type="ECO:0000313" key="4">
    <source>
        <dbReference type="Proteomes" id="UP000440578"/>
    </source>
</evidence>
<organism evidence="3 4">
    <name type="scientific">Amphibalanus amphitrite</name>
    <name type="common">Striped barnacle</name>
    <name type="synonym">Balanus amphitrite</name>
    <dbReference type="NCBI Taxonomy" id="1232801"/>
    <lineage>
        <taxon>Eukaryota</taxon>
        <taxon>Metazoa</taxon>
        <taxon>Ecdysozoa</taxon>
        <taxon>Arthropoda</taxon>
        <taxon>Crustacea</taxon>
        <taxon>Multicrustacea</taxon>
        <taxon>Cirripedia</taxon>
        <taxon>Thoracica</taxon>
        <taxon>Thoracicalcarea</taxon>
        <taxon>Balanomorpha</taxon>
        <taxon>Balanoidea</taxon>
        <taxon>Balanidae</taxon>
        <taxon>Amphibalaninae</taxon>
        <taxon>Amphibalanus</taxon>
    </lineage>
</organism>
<reference evidence="3 4" key="1">
    <citation type="submission" date="2019-07" db="EMBL/GenBank/DDBJ databases">
        <title>Draft genome assembly of a fouling barnacle, Amphibalanus amphitrite (Darwin, 1854): The first reference genome for Thecostraca.</title>
        <authorList>
            <person name="Kim W."/>
        </authorList>
    </citation>
    <scope>NUCLEOTIDE SEQUENCE [LARGE SCALE GENOMIC DNA]</scope>
    <source>
        <strain evidence="3">SNU_AA5</strain>
        <tissue evidence="3">Soma without cirri and trophi</tissue>
    </source>
</reference>
<dbReference type="AlphaFoldDB" id="A0A6A4X5C6"/>
<gene>
    <name evidence="3" type="ORF">FJT64_015110</name>
</gene>
<name>A0A6A4X5C6_AMPAM</name>
<feature type="coiled-coil region" evidence="1">
    <location>
        <begin position="1"/>
        <end position="39"/>
    </location>
</feature>
<dbReference type="Gene3D" id="3.40.50.1110">
    <property type="entry name" value="SGNH hydrolase"/>
    <property type="match status" value="1"/>
</dbReference>
<evidence type="ECO:0000256" key="2">
    <source>
        <dbReference type="SAM" id="MobiDB-lite"/>
    </source>
</evidence>
<feature type="region of interest" description="Disordered" evidence="2">
    <location>
        <begin position="138"/>
        <end position="174"/>
    </location>
</feature>
<dbReference type="EMBL" id="VIIS01000020">
    <property type="protein sequence ID" value="KAF0314435.1"/>
    <property type="molecule type" value="Genomic_DNA"/>
</dbReference>
<comment type="caution">
    <text evidence="3">The sequence shown here is derived from an EMBL/GenBank/DDBJ whole genome shotgun (WGS) entry which is preliminary data.</text>
</comment>
<protein>
    <submittedName>
        <fullName evidence="3">Uncharacterized protein</fullName>
    </submittedName>
</protein>
<dbReference type="Proteomes" id="UP000440578">
    <property type="component" value="Unassembled WGS sequence"/>
</dbReference>
<sequence length="380" mass="41630">MERMRQEIDRLWSALEEEREQRRREVAEVRAALEAVQQQEDIALPIGAGAVGGPSTTTGLLTGDAQRSVEYLPPLSPTSAVLAGVSTPPFVTTLLEAGAGDPVRDHLSPLAVDLVETDTTDLLSELLGVEAQEFEEFSNMELQDEKPREETPTDGSPEEVVVGEADGASGGSPEAGRAEAVLLIGDSILHRTDVRCDPPRSLTIRAIPGYTLRRWVAEGVMEVRRWLDGLHPDTSSAQVILWVGGNDVYPKDAIKLPEGMKTRLMKEVQDRIGEIQRMGVHVTLVGTQPRLSRDRGRQWEETQAYELEKSLRQIKKATGAAVIPLGRRLCCRHGKRRVYKVAEGLHLADGVQPSADCVFVTSVLPRSARTFVLKVAIALT</sequence>
<accession>A0A6A4X5C6</accession>
<dbReference type="InterPro" id="IPR036514">
    <property type="entry name" value="SGNH_hydro_sf"/>
</dbReference>
<evidence type="ECO:0000256" key="1">
    <source>
        <dbReference type="SAM" id="Coils"/>
    </source>
</evidence>
<proteinExistence type="predicted"/>
<dbReference type="SUPFAM" id="SSF52266">
    <property type="entry name" value="SGNH hydrolase"/>
    <property type="match status" value="1"/>
</dbReference>